<accession>A0A117I790</accession>
<keyword evidence="4" id="KW-1185">Reference proteome</keyword>
<reference evidence="4" key="2">
    <citation type="submission" date="2016-02" db="EMBL/GenBank/DDBJ databases">
        <title>Draft genome sequence of five rapidly growing Mycobacterium species.</title>
        <authorList>
            <person name="Katahira K."/>
            <person name="Gotou Y."/>
            <person name="Iida K."/>
            <person name="Ogura Y."/>
            <person name="Hayashi T."/>
        </authorList>
    </citation>
    <scope>NUCLEOTIDE SEQUENCE [LARGE SCALE GENOMIC DNA]</scope>
    <source>
        <strain evidence="4">JCM15654</strain>
    </source>
</reference>
<feature type="compositionally biased region" description="Low complexity" evidence="1">
    <location>
        <begin position="23"/>
        <end position="41"/>
    </location>
</feature>
<dbReference type="SUPFAM" id="SSF81995">
    <property type="entry name" value="beta-sandwich domain of Sec23/24"/>
    <property type="match status" value="1"/>
</dbReference>
<dbReference type="EMBL" id="BCSX01000046">
    <property type="protein sequence ID" value="GAS91234.1"/>
    <property type="molecule type" value="Genomic_DNA"/>
</dbReference>
<organism evidence="3 4">
    <name type="scientific">Mycolicibacterium brisbanense</name>
    <dbReference type="NCBI Taxonomy" id="146020"/>
    <lineage>
        <taxon>Bacteria</taxon>
        <taxon>Bacillati</taxon>
        <taxon>Actinomycetota</taxon>
        <taxon>Actinomycetes</taxon>
        <taxon>Mycobacteriales</taxon>
        <taxon>Mycobacteriaceae</taxon>
        <taxon>Mycolicibacterium</taxon>
    </lineage>
</organism>
<keyword evidence="2" id="KW-1133">Transmembrane helix</keyword>
<keyword evidence="2" id="KW-0812">Transmembrane</keyword>
<name>A0A117I790_9MYCO</name>
<gene>
    <name evidence="3" type="ORF">RMCB_5330</name>
</gene>
<sequence>MTYPSGPHDPWAQHQPPQPYGPPQQYGGPQQYPGLPQFGAPQYGGQQFGAPQYGQPPYGYGMPPQHPGGSRKGLIIGGAVAAVVAVAAIIGIVIVMMMPSGDERAIGQLLKNIGNSGGSISDMKKYVCAGDRKILDALDTSGLQKYGINVPTPTIKAPSGSAKISDIKVNGDRATAKVEAGGQTNTIYFRKESGDWKLCTTDSPGLANLPSLP</sequence>
<dbReference type="Proteomes" id="UP000069620">
    <property type="component" value="Unassembled WGS sequence"/>
</dbReference>
<dbReference type="AlphaFoldDB" id="A0A117I790"/>
<evidence type="ECO:0000313" key="3">
    <source>
        <dbReference type="EMBL" id="GAS91234.1"/>
    </source>
</evidence>
<proteinExistence type="predicted"/>
<reference evidence="4" key="1">
    <citation type="journal article" date="2016" name="Genome Announc.">
        <title>Draft Genome Sequences of Five Rapidly Growing Mycobacterium Species, M. thermoresistibile, M. fortuitum subsp. acetamidolyticum, M. canariasense, M. brisbanense, and M. novocastrense.</title>
        <authorList>
            <person name="Katahira K."/>
            <person name="Ogura Y."/>
            <person name="Gotoh Y."/>
            <person name="Hayashi T."/>
        </authorList>
    </citation>
    <scope>NUCLEOTIDE SEQUENCE [LARGE SCALE GENOMIC DNA]</scope>
    <source>
        <strain evidence="4">JCM15654</strain>
    </source>
</reference>
<evidence type="ECO:0008006" key="5">
    <source>
        <dbReference type="Google" id="ProtNLM"/>
    </source>
</evidence>
<feature type="region of interest" description="Disordered" evidence="1">
    <location>
        <begin position="1"/>
        <end position="41"/>
    </location>
</feature>
<feature type="transmembrane region" description="Helical" evidence="2">
    <location>
        <begin position="74"/>
        <end position="98"/>
    </location>
</feature>
<dbReference type="STRING" id="146020.RMCB_5330"/>
<keyword evidence="2" id="KW-0472">Membrane</keyword>
<evidence type="ECO:0000313" key="4">
    <source>
        <dbReference type="Proteomes" id="UP000069620"/>
    </source>
</evidence>
<comment type="caution">
    <text evidence="3">The sequence shown here is derived from an EMBL/GenBank/DDBJ whole genome shotgun (WGS) entry which is preliminary data.</text>
</comment>
<evidence type="ECO:0000256" key="1">
    <source>
        <dbReference type="SAM" id="MobiDB-lite"/>
    </source>
</evidence>
<evidence type="ECO:0000256" key="2">
    <source>
        <dbReference type="SAM" id="Phobius"/>
    </source>
</evidence>
<protein>
    <recommendedName>
        <fullName evidence="5">DUF4878 domain-containing protein</fullName>
    </recommendedName>
</protein>
<dbReference type="RefSeq" id="WP_029372130.1">
    <property type="nucleotide sequence ID" value="NZ_BCSX01000046.1"/>
</dbReference>